<proteinExistence type="predicted"/>
<accession>A0ABS6XV90</accession>
<dbReference type="RefSeq" id="WP_219316316.1">
    <property type="nucleotide sequence ID" value="NZ_JAHWYN010000003.1"/>
</dbReference>
<gene>
    <name evidence="1" type="ORF">KZH69_04775</name>
</gene>
<organism evidence="1 2">
    <name type="scientific">Flavobacterium taihuense</name>
    <dbReference type="NCBI Taxonomy" id="2857508"/>
    <lineage>
        <taxon>Bacteria</taxon>
        <taxon>Pseudomonadati</taxon>
        <taxon>Bacteroidota</taxon>
        <taxon>Flavobacteriia</taxon>
        <taxon>Flavobacteriales</taxon>
        <taxon>Flavobacteriaceae</taxon>
        <taxon>Flavobacterium</taxon>
    </lineage>
</organism>
<dbReference type="EMBL" id="JAHWYN010000003">
    <property type="protein sequence ID" value="MBW4359794.1"/>
    <property type="molecule type" value="Genomic_DNA"/>
</dbReference>
<evidence type="ECO:0000313" key="2">
    <source>
        <dbReference type="Proteomes" id="UP000812031"/>
    </source>
</evidence>
<evidence type="ECO:0000313" key="1">
    <source>
        <dbReference type="EMBL" id="MBW4359794.1"/>
    </source>
</evidence>
<sequence>MKIENLKEFIKSTKKSKSTIVRFYKKNEDLFLKTEIKNGKRYYPKEHVRYFDSEILHDENKLLRLENQSMKNLIDCLVDKDSLQYRLWQMDWSFFFTVAYKTDRNKKSCFRQMHSMYEMLISKYGDETGMKMFFTTEAFSNRTGYHNHFVLHVENKKLHQQIVEEIQSYFSYDRVDCGVYDKYKAGLFYASKEGLVNEDWDIIGNNLGDDTN</sequence>
<reference evidence="1 2" key="1">
    <citation type="submission" date="2021-07" db="EMBL/GenBank/DDBJ databases">
        <title>Flavobacterium sp. nov. isolated from sediment on the Taihu Lake.</title>
        <authorList>
            <person name="Qu J.-H."/>
        </authorList>
    </citation>
    <scope>NUCLEOTIDE SEQUENCE [LARGE SCALE GENOMIC DNA]</scope>
    <source>
        <strain evidence="1 2">NAS39</strain>
    </source>
</reference>
<dbReference type="Proteomes" id="UP000812031">
    <property type="component" value="Unassembled WGS sequence"/>
</dbReference>
<comment type="caution">
    <text evidence="1">The sequence shown here is derived from an EMBL/GenBank/DDBJ whole genome shotgun (WGS) entry which is preliminary data.</text>
</comment>
<keyword evidence="2" id="KW-1185">Reference proteome</keyword>
<name>A0ABS6XV90_9FLAO</name>
<protein>
    <submittedName>
        <fullName evidence="1">Uncharacterized protein</fullName>
    </submittedName>
</protein>